<sequence length="557" mass="60984">MLFKTRNFDGAPVALQARNLTVSLPETPGNPQVLKGIDVTIRQGETVCLVGESGSGKSVTSLAIMGLLPQALKVATGSITLQGQDLLPLSQAQMRQLRAARVAMIFQEPMTALNPVLRVGDQIMEVMELHTDLPVAERRARARAIMEQVHLPDVDRIFRSYPHQLSGGQRQRIMIAMALVLEPVLLIADEPTTALDVTTQKQILSLIDELQQKHGTAVLFITHDMGVVAEIADTVYVMKHGEIVEHGPIETLLRQPRAEYTRKLLSAVPSLSPRAARAVADNTVLRVESLNKIYGGGGILKKLPQAHAAKDVTFTLPRGRTLGIVGESGSGKSTVARCIMRLIDPTSGRIMLDGTDIADLSRRALRPHRQKLQVVFQDPMRSLNPRWTIAESLIEGPLNYGTPRREALAEAARLMGVVGLPQDALARYPHQFSGGQRQRIAIARAVMMRPDVLVADEAVSALDVSVQAQVLDLLDQLQRDLGIAIVFITHDLRVAAQICDEVIVMQRGAVVEHGPADRVLSTPAHSYTRALIDAAPGRFWDFHNFRELPKVNHAEPA</sequence>
<dbReference type="InterPro" id="IPR027417">
    <property type="entry name" value="P-loop_NTPase"/>
</dbReference>
<dbReference type="PROSITE" id="PS50893">
    <property type="entry name" value="ABC_TRANSPORTER_2"/>
    <property type="match status" value="2"/>
</dbReference>
<evidence type="ECO:0000313" key="10">
    <source>
        <dbReference type="Proteomes" id="UP000640509"/>
    </source>
</evidence>
<evidence type="ECO:0000256" key="7">
    <source>
        <dbReference type="ARBA" id="ARBA00023136"/>
    </source>
</evidence>
<keyword evidence="4" id="KW-1003">Cell membrane</keyword>
<evidence type="ECO:0000256" key="2">
    <source>
        <dbReference type="ARBA" id="ARBA00005417"/>
    </source>
</evidence>
<dbReference type="CDD" id="cd03257">
    <property type="entry name" value="ABC_NikE_OppD_transporters"/>
    <property type="match status" value="2"/>
</dbReference>
<keyword evidence="3" id="KW-0813">Transport</keyword>
<organism evidence="9 10">
    <name type="scientific">Paracoccus acridae</name>
    <dbReference type="NCBI Taxonomy" id="1795310"/>
    <lineage>
        <taxon>Bacteria</taxon>
        <taxon>Pseudomonadati</taxon>
        <taxon>Pseudomonadota</taxon>
        <taxon>Alphaproteobacteria</taxon>
        <taxon>Rhodobacterales</taxon>
        <taxon>Paracoccaceae</taxon>
        <taxon>Paracoccus</taxon>
    </lineage>
</organism>
<evidence type="ECO:0000256" key="4">
    <source>
        <dbReference type="ARBA" id="ARBA00022475"/>
    </source>
</evidence>
<dbReference type="RefSeq" id="WP_188716836.1">
    <property type="nucleotide sequence ID" value="NZ_BMIV01000022.1"/>
</dbReference>
<evidence type="ECO:0000259" key="8">
    <source>
        <dbReference type="PROSITE" id="PS50893"/>
    </source>
</evidence>
<protein>
    <submittedName>
        <fullName evidence="9">ABC transporter ATP-binding protein</fullName>
    </submittedName>
</protein>
<gene>
    <name evidence="9" type="ORF">GCM10011402_34770</name>
</gene>
<comment type="similarity">
    <text evidence="2">Belongs to the ABC transporter superfamily.</text>
</comment>
<keyword evidence="6 9" id="KW-0067">ATP-binding</keyword>
<dbReference type="InterPro" id="IPR050388">
    <property type="entry name" value="ABC_Ni/Peptide_Import"/>
</dbReference>
<dbReference type="Proteomes" id="UP000640509">
    <property type="component" value="Unassembled WGS sequence"/>
</dbReference>
<dbReference type="InterPro" id="IPR013563">
    <property type="entry name" value="Oligopep_ABC_C"/>
</dbReference>
<dbReference type="PANTHER" id="PTHR43297:SF2">
    <property type="entry name" value="DIPEPTIDE TRANSPORT ATP-BINDING PROTEIN DPPD"/>
    <property type="match status" value="1"/>
</dbReference>
<dbReference type="NCBIfam" id="NF007739">
    <property type="entry name" value="PRK10419.1"/>
    <property type="match status" value="2"/>
</dbReference>
<dbReference type="Pfam" id="PF00005">
    <property type="entry name" value="ABC_tran"/>
    <property type="match status" value="2"/>
</dbReference>
<proteinExistence type="inferred from homology"/>
<comment type="subcellular location">
    <subcellularLocation>
        <location evidence="1">Cell inner membrane</location>
        <topology evidence="1">Peripheral membrane protein</topology>
    </subcellularLocation>
</comment>
<keyword evidence="10" id="KW-1185">Reference proteome</keyword>
<keyword evidence="5" id="KW-0547">Nucleotide-binding</keyword>
<evidence type="ECO:0000256" key="5">
    <source>
        <dbReference type="ARBA" id="ARBA00022741"/>
    </source>
</evidence>
<reference evidence="10" key="1">
    <citation type="journal article" date="2019" name="Int. J. Syst. Evol. Microbiol.">
        <title>The Global Catalogue of Microorganisms (GCM) 10K type strain sequencing project: providing services to taxonomists for standard genome sequencing and annotation.</title>
        <authorList>
            <consortium name="The Broad Institute Genomics Platform"/>
            <consortium name="The Broad Institute Genome Sequencing Center for Infectious Disease"/>
            <person name="Wu L."/>
            <person name="Ma J."/>
        </authorList>
    </citation>
    <scope>NUCLEOTIDE SEQUENCE [LARGE SCALE GENOMIC DNA]</scope>
    <source>
        <strain evidence="10">CGMCC 1.15419</strain>
    </source>
</reference>
<feature type="domain" description="ABC transporter" evidence="8">
    <location>
        <begin position="285"/>
        <end position="532"/>
    </location>
</feature>
<dbReference type="InterPro" id="IPR017871">
    <property type="entry name" value="ABC_transporter-like_CS"/>
</dbReference>
<dbReference type="EMBL" id="BMIV01000022">
    <property type="protein sequence ID" value="GGF79168.1"/>
    <property type="molecule type" value="Genomic_DNA"/>
</dbReference>
<evidence type="ECO:0000256" key="3">
    <source>
        <dbReference type="ARBA" id="ARBA00022448"/>
    </source>
</evidence>
<evidence type="ECO:0000313" key="9">
    <source>
        <dbReference type="EMBL" id="GGF79168.1"/>
    </source>
</evidence>
<feature type="domain" description="ABC transporter" evidence="8">
    <location>
        <begin position="15"/>
        <end position="265"/>
    </location>
</feature>
<dbReference type="SUPFAM" id="SSF52540">
    <property type="entry name" value="P-loop containing nucleoside triphosphate hydrolases"/>
    <property type="match status" value="2"/>
</dbReference>
<dbReference type="GO" id="GO:0005524">
    <property type="term" value="F:ATP binding"/>
    <property type="evidence" value="ECO:0007669"/>
    <property type="project" value="UniProtKB-KW"/>
</dbReference>
<dbReference type="SMART" id="SM00382">
    <property type="entry name" value="AAA"/>
    <property type="match status" value="2"/>
</dbReference>
<dbReference type="PANTHER" id="PTHR43297">
    <property type="entry name" value="OLIGOPEPTIDE TRANSPORT ATP-BINDING PROTEIN APPD"/>
    <property type="match status" value="1"/>
</dbReference>
<name>A0ABQ1VLY3_9RHOB</name>
<dbReference type="InterPro" id="IPR003593">
    <property type="entry name" value="AAA+_ATPase"/>
</dbReference>
<dbReference type="PROSITE" id="PS00211">
    <property type="entry name" value="ABC_TRANSPORTER_1"/>
    <property type="match status" value="2"/>
</dbReference>
<evidence type="ECO:0000256" key="1">
    <source>
        <dbReference type="ARBA" id="ARBA00004417"/>
    </source>
</evidence>
<accession>A0ABQ1VLY3</accession>
<dbReference type="NCBIfam" id="NF008453">
    <property type="entry name" value="PRK11308.1"/>
    <property type="match status" value="2"/>
</dbReference>
<evidence type="ECO:0000256" key="6">
    <source>
        <dbReference type="ARBA" id="ARBA00022840"/>
    </source>
</evidence>
<dbReference type="Gene3D" id="3.40.50.300">
    <property type="entry name" value="P-loop containing nucleotide triphosphate hydrolases"/>
    <property type="match status" value="2"/>
</dbReference>
<dbReference type="Pfam" id="PF08352">
    <property type="entry name" value="oligo_HPY"/>
    <property type="match status" value="2"/>
</dbReference>
<comment type="caution">
    <text evidence="9">The sequence shown here is derived from an EMBL/GenBank/DDBJ whole genome shotgun (WGS) entry which is preliminary data.</text>
</comment>
<keyword evidence="7" id="KW-0472">Membrane</keyword>
<dbReference type="InterPro" id="IPR003439">
    <property type="entry name" value="ABC_transporter-like_ATP-bd"/>
</dbReference>